<evidence type="ECO:0000256" key="2">
    <source>
        <dbReference type="ARBA" id="ARBA00012796"/>
    </source>
</evidence>
<keyword evidence="7 11" id="KW-0819">tRNA processing</keyword>
<keyword evidence="6 11" id="KW-0949">S-adenosyl-L-methionine</keyword>
<dbReference type="GeneID" id="8296073"/>
<dbReference type="HOGENOM" id="CLU_025402_4_0_1"/>
<keyword evidence="14" id="KW-0812">Transmembrane</keyword>
<evidence type="ECO:0000256" key="8">
    <source>
        <dbReference type="ARBA" id="ARBA00023242"/>
    </source>
</evidence>
<dbReference type="Gene3D" id="3.40.50.150">
    <property type="entry name" value="Vaccinia Virus protein VP39"/>
    <property type="match status" value="1"/>
</dbReference>
<dbReference type="FunFam" id="3.10.330.20:FF:000002">
    <property type="entry name" value="tRNA (adenine(58)-N(1))-methyltransferase catalytic subunit TRMT61A"/>
    <property type="match status" value="1"/>
</dbReference>
<evidence type="ECO:0000256" key="9">
    <source>
        <dbReference type="ARBA" id="ARBA00054081"/>
    </source>
</evidence>
<dbReference type="RefSeq" id="XP_002546478.1">
    <property type="nucleotide sequence ID" value="XM_002546432.1"/>
</dbReference>
<dbReference type="VEuPathDB" id="FungiDB:CTRG_05956"/>
<dbReference type="InterPro" id="IPR049470">
    <property type="entry name" value="TRM61_C"/>
</dbReference>
<keyword evidence="8 11" id="KW-0539">Nucleus</keyword>
<dbReference type="EC" id="2.1.1.220" evidence="2 11"/>
<keyword evidence="14" id="KW-1133">Transmembrane helix</keyword>
<evidence type="ECO:0000256" key="4">
    <source>
        <dbReference type="ARBA" id="ARBA00022603"/>
    </source>
</evidence>
<dbReference type="KEGG" id="ctp:CTRG_05956"/>
<evidence type="ECO:0000256" key="7">
    <source>
        <dbReference type="ARBA" id="ARBA00022694"/>
    </source>
</evidence>
<dbReference type="Pfam" id="PF08704">
    <property type="entry name" value="GCD14"/>
    <property type="match status" value="1"/>
</dbReference>
<evidence type="ECO:0000256" key="1">
    <source>
        <dbReference type="ARBA" id="ARBA00004123"/>
    </source>
</evidence>
<feature type="binding site" evidence="12">
    <location>
        <position position="229"/>
    </location>
    <ligand>
        <name>S-adenosyl-L-methionine</name>
        <dbReference type="ChEBI" id="CHEBI:59789"/>
    </ligand>
</feature>
<dbReference type="InterPro" id="IPR014816">
    <property type="entry name" value="tRNA_MeTrfase_Gcd14"/>
</dbReference>
<protein>
    <recommendedName>
        <fullName evidence="3 11">tRNA (adenine(58)-N(1))-methyltransferase catalytic subunit TRM61</fullName>
        <ecNumber evidence="2 11">2.1.1.220</ecNumber>
    </recommendedName>
</protein>
<gene>
    <name evidence="16" type="ORF">CTRG_05956</name>
</gene>
<comment type="function">
    <text evidence="9 11">Catalytic subunit of tRNA (adenine-N(1)-)-methyltransferase, which catalyzes the formation of N(1)-methyladenine at position 58 (m1A58) in initiator methionyl-tRNA.</text>
</comment>
<comment type="subunit">
    <text evidence="10">Heterotetramer; composed of two copies of TRM6 and two copies of TRM61.</text>
</comment>
<evidence type="ECO:0000256" key="6">
    <source>
        <dbReference type="ARBA" id="ARBA00022691"/>
    </source>
</evidence>
<dbReference type="AlphaFoldDB" id="C5MIR3"/>
<evidence type="ECO:0000259" key="15">
    <source>
        <dbReference type="Pfam" id="PF08704"/>
    </source>
</evidence>
<dbReference type="PROSITE" id="PS51620">
    <property type="entry name" value="SAM_TRM61"/>
    <property type="match status" value="1"/>
</dbReference>
<dbReference type="Proteomes" id="UP000002037">
    <property type="component" value="Unassembled WGS sequence"/>
</dbReference>
<keyword evidence="5 11" id="KW-0808">Transferase</keyword>
<feature type="region of interest" description="Disordered" evidence="13">
    <location>
        <begin position="321"/>
        <end position="350"/>
    </location>
</feature>
<evidence type="ECO:0000256" key="5">
    <source>
        <dbReference type="ARBA" id="ARBA00022679"/>
    </source>
</evidence>
<evidence type="ECO:0000256" key="12">
    <source>
        <dbReference type="PIRSR" id="PIRSR017269-1"/>
    </source>
</evidence>
<dbReference type="PANTHER" id="PTHR12133">
    <property type="entry name" value="TRNA (ADENINE(58)-N(1))-METHYLTRANSFERASE"/>
    <property type="match status" value="1"/>
</dbReference>
<name>C5MIR3_CANTT</name>
<keyword evidence="17" id="KW-1185">Reference proteome</keyword>
<feature type="transmembrane region" description="Helical" evidence="14">
    <location>
        <begin position="23"/>
        <end position="45"/>
    </location>
</feature>
<dbReference type="PANTHER" id="PTHR12133:SF2">
    <property type="entry name" value="TRNA (ADENINE(58)-N(1))-METHYLTRANSFERASE CATALYTIC SUBUNIT TRMT61A"/>
    <property type="match status" value="1"/>
</dbReference>
<comment type="similarity">
    <text evidence="11">Belongs to the class I-like SAM-binding methyltransferase superfamily. TRM61 family.</text>
</comment>
<organism evidence="16 17">
    <name type="scientific">Candida tropicalis (strain ATCC MYA-3404 / T1)</name>
    <name type="common">Yeast</name>
    <dbReference type="NCBI Taxonomy" id="294747"/>
    <lineage>
        <taxon>Eukaryota</taxon>
        <taxon>Fungi</taxon>
        <taxon>Dikarya</taxon>
        <taxon>Ascomycota</taxon>
        <taxon>Saccharomycotina</taxon>
        <taxon>Pichiomycetes</taxon>
        <taxon>Debaryomycetaceae</taxon>
        <taxon>Candida/Lodderomyces clade</taxon>
        <taxon>Candida</taxon>
    </lineage>
</organism>
<dbReference type="GO" id="GO:0005634">
    <property type="term" value="C:nucleus"/>
    <property type="evidence" value="ECO:0007669"/>
    <property type="project" value="UniProtKB-SubCell"/>
</dbReference>
<evidence type="ECO:0000256" key="3">
    <source>
        <dbReference type="ARBA" id="ARBA00015963"/>
    </source>
</evidence>
<proteinExistence type="inferred from homology"/>
<dbReference type="OrthoDB" id="1925287at2759"/>
<dbReference type="Gene3D" id="3.10.330.20">
    <property type="match status" value="1"/>
</dbReference>
<feature type="binding site" evidence="12">
    <location>
        <position position="181"/>
    </location>
    <ligand>
        <name>S-adenosyl-L-methionine</name>
        <dbReference type="ChEBI" id="CHEBI:59789"/>
    </ligand>
</feature>
<dbReference type="SUPFAM" id="SSF53335">
    <property type="entry name" value="S-adenosyl-L-methionine-dependent methyltransferases"/>
    <property type="match status" value="1"/>
</dbReference>
<feature type="domain" description="tRNA (adenine(58)-N(1))-methyltransferase catalytic subunit TRM61 C-terminal" evidence="15">
    <location>
        <begin position="110"/>
        <end position="376"/>
    </location>
</feature>
<dbReference type="GO" id="GO:0160107">
    <property type="term" value="F:tRNA (adenine(58)-N1)-methyltransferase activity"/>
    <property type="evidence" value="ECO:0007669"/>
    <property type="project" value="UniProtKB-EC"/>
</dbReference>
<dbReference type="InterPro" id="IPR029063">
    <property type="entry name" value="SAM-dependent_MTases_sf"/>
</dbReference>
<evidence type="ECO:0000256" key="10">
    <source>
        <dbReference type="ARBA" id="ARBA00063447"/>
    </source>
</evidence>
<evidence type="ECO:0000313" key="16">
    <source>
        <dbReference type="EMBL" id="EER30557.1"/>
    </source>
</evidence>
<reference evidence="16 17" key="1">
    <citation type="journal article" date="2009" name="Nature">
        <title>Evolution of pathogenicity and sexual reproduction in eight Candida genomes.</title>
        <authorList>
            <person name="Butler G."/>
            <person name="Rasmussen M.D."/>
            <person name="Lin M.F."/>
            <person name="Santos M.A."/>
            <person name="Sakthikumar S."/>
            <person name="Munro C.A."/>
            <person name="Rheinbay E."/>
            <person name="Grabherr M."/>
            <person name="Forche A."/>
            <person name="Reedy J.L."/>
            <person name="Agrafioti I."/>
            <person name="Arnaud M.B."/>
            <person name="Bates S."/>
            <person name="Brown A.J."/>
            <person name="Brunke S."/>
            <person name="Costanzo M.C."/>
            <person name="Fitzpatrick D.A."/>
            <person name="de Groot P.W."/>
            <person name="Harris D."/>
            <person name="Hoyer L.L."/>
            <person name="Hube B."/>
            <person name="Klis F.M."/>
            <person name="Kodira C."/>
            <person name="Lennard N."/>
            <person name="Logue M.E."/>
            <person name="Martin R."/>
            <person name="Neiman A.M."/>
            <person name="Nikolaou E."/>
            <person name="Quail M.A."/>
            <person name="Quinn J."/>
            <person name="Santos M.C."/>
            <person name="Schmitzberger F.F."/>
            <person name="Sherlock G."/>
            <person name="Shah P."/>
            <person name="Silverstein K.A."/>
            <person name="Skrzypek M.S."/>
            <person name="Soll D."/>
            <person name="Staggs R."/>
            <person name="Stansfield I."/>
            <person name="Stumpf M.P."/>
            <person name="Sudbery P.E."/>
            <person name="Srikantha T."/>
            <person name="Zeng Q."/>
            <person name="Berman J."/>
            <person name="Berriman M."/>
            <person name="Heitman J."/>
            <person name="Gow N.A."/>
            <person name="Lorenz M.C."/>
            <person name="Birren B.W."/>
            <person name="Kellis M."/>
            <person name="Cuomo C.A."/>
        </authorList>
    </citation>
    <scope>NUCLEOTIDE SEQUENCE [LARGE SCALE GENOMIC DNA]</scope>
    <source>
        <strain evidence="17">ATCC MYA-3404 / T1</strain>
    </source>
</reference>
<evidence type="ECO:0000313" key="17">
    <source>
        <dbReference type="Proteomes" id="UP000002037"/>
    </source>
</evidence>
<keyword evidence="4 11" id="KW-0489">Methyltransferase</keyword>
<evidence type="ECO:0000256" key="11">
    <source>
        <dbReference type="PIRNR" id="PIRNR017269"/>
    </source>
</evidence>
<dbReference type="PIRSF" id="PIRSF017269">
    <property type="entry name" value="GCD14"/>
    <property type="match status" value="1"/>
</dbReference>
<accession>C5MIR3</accession>
<evidence type="ECO:0000256" key="14">
    <source>
        <dbReference type="SAM" id="Phobius"/>
    </source>
</evidence>
<dbReference type="EMBL" id="GG692404">
    <property type="protein sequence ID" value="EER30557.1"/>
    <property type="molecule type" value="Genomic_DNA"/>
</dbReference>
<keyword evidence="14" id="KW-0472">Membrane</keyword>
<comment type="catalytic activity">
    <reaction evidence="11">
        <text>adenosine(58) in tRNA + S-adenosyl-L-methionine = N(1)-methyladenosine(58) in tRNA + S-adenosyl-L-homocysteine + H(+)</text>
        <dbReference type="Rhea" id="RHEA:43152"/>
        <dbReference type="Rhea" id="RHEA-COMP:10365"/>
        <dbReference type="Rhea" id="RHEA-COMP:10366"/>
        <dbReference type="ChEBI" id="CHEBI:15378"/>
        <dbReference type="ChEBI" id="CHEBI:57856"/>
        <dbReference type="ChEBI" id="CHEBI:59789"/>
        <dbReference type="ChEBI" id="CHEBI:74411"/>
        <dbReference type="ChEBI" id="CHEBI:74491"/>
        <dbReference type="EC" id="2.1.1.220"/>
    </reaction>
</comment>
<dbReference type="STRING" id="294747.C5MIR3"/>
<evidence type="ECO:0000256" key="13">
    <source>
        <dbReference type="SAM" id="MobiDB-lite"/>
    </source>
</evidence>
<comment type="subcellular location">
    <subcellularLocation>
        <location evidence="1 11">Nucleus</location>
    </subcellularLocation>
</comment>
<sequence>MQNRTVNQDQTEMKRKKKKIQQMRYSICNFVFTTFNHYLVVFIPYNMSFFEYKDTIEEGDLVLAYVTRALIKPIFVKKGEIFNTRYGHFEHDKMIGLKYGEQMPGAKGYGFIHLLYPTPELWTLSLPHRTQIVYTPDSSYIIQRLNVAPGSRIIEAGTGSASFTHSFARTVTSSGKVFTYEFHEPRYLEAKKELEEHNLTNTTITHRDVCHGGFNIENETINGDVVFLDLPSPWDAIPHLESVISTTKRVGICCFSPCIEQVDRTVKKLEELGWTNIEMVEVSSRRWGVRKEMVRTVEDAVMRIRDIQGVRKTGIEIMKRGSSEEPPAKIQKTGKGYKTPKKSSKVKEGDENYEWLNVTKSESEIKSHTSYLTFAYKVPKKEETE</sequence>
<dbReference type="GO" id="GO:0030488">
    <property type="term" value="P:tRNA methylation"/>
    <property type="evidence" value="ECO:0007669"/>
    <property type="project" value="EnsemblFungi"/>
</dbReference>
<dbReference type="eggNOG" id="KOG2915">
    <property type="taxonomic scope" value="Eukaryota"/>
</dbReference>
<dbReference type="GO" id="GO:0031515">
    <property type="term" value="C:tRNA (m1A) methyltransferase complex"/>
    <property type="evidence" value="ECO:0007669"/>
    <property type="project" value="UniProtKB-UniRule"/>
</dbReference>